<name>D5G4V2_TUBMM</name>
<dbReference type="HOGENOM" id="CLU_2833015_0_0_1"/>
<dbReference type="GeneID" id="9183027"/>
<dbReference type="EMBL" id="FN429992">
    <property type="protein sequence ID" value="CAZ79545.1"/>
    <property type="molecule type" value="Genomic_DNA"/>
</dbReference>
<evidence type="ECO:0000313" key="1">
    <source>
        <dbReference type="EMBL" id="CAZ79545.1"/>
    </source>
</evidence>
<reference evidence="1 2" key="1">
    <citation type="journal article" date="2010" name="Nature">
        <title>Perigord black truffle genome uncovers evolutionary origins and mechanisms of symbiosis.</title>
        <authorList>
            <person name="Martin F."/>
            <person name="Kohler A."/>
            <person name="Murat C."/>
            <person name="Balestrini R."/>
            <person name="Coutinho P.M."/>
            <person name="Jaillon O."/>
            <person name="Montanini B."/>
            <person name="Morin E."/>
            <person name="Noel B."/>
            <person name="Percudani R."/>
            <person name="Porcel B."/>
            <person name="Rubini A."/>
            <person name="Amicucci A."/>
            <person name="Amselem J."/>
            <person name="Anthouard V."/>
            <person name="Arcioni S."/>
            <person name="Artiguenave F."/>
            <person name="Aury J.M."/>
            <person name="Ballario P."/>
            <person name="Bolchi A."/>
            <person name="Brenna A."/>
            <person name="Brun A."/>
            <person name="Buee M."/>
            <person name="Cantarel B."/>
            <person name="Chevalier G."/>
            <person name="Couloux A."/>
            <person name="Da Silva C."/>
            <person name="Denoeud F."/>
            <person name="Duplessis S."/>
            <person name="Ghignone S."/>
            <person name="Hilselberger B."/>
            <person name="Iotti M."/>
            <person name="Marcais B."/>
            <person name="Mello A."/>
            <person name="Miranda M."/>
            <person name="Pacioni G."/>
            <person name="Quesneville H."/>
            <person name="Riccioni C."/>
            <person name="Ruotolo R."/>
            <person name="Splivallo R."/>
            <person name="Stocchi V."/>
            <person name="Tisserant E."/>
            <person name="Viscomi A.R."/>
            <person name="Zambonelli A."/>
            <person name="Zampieri E."/>
            <person name="Henrissat B."/>
            <person name="Lebrun M.H."/>
            <person name="Paolocci F."/>
            <person name="Bonfante P."/>
            <person name="Ottonello S."/>
            <person name="Wincker P."/>
        </authorList>
    </citation>
    <scope>NUCLEOTIDE SEQUENCE [LARGE SCALE GENOMIC DNA]</scope>
    <source>
        <strain evidence="1 2">Mel28</strain>
    </source>
</reference>
<gene>
    <name evidence="1" type="ORF">GSTUM_00000098001</name>
</gene>
<dbReference type="KEGG" id="tml:GSTUM_00000098001"/>
<sequence length="66" mass="7798">MYEYGSVLIVIFVYARGKLLRGTMSDIEICFRVQRTFTLVLRYTVIRVVVRFVYRVILGSDKVTHH</sequence>
<protein>
    <submittedName>
        <fullName evidence="1">(Perigord truffle) hypothetical protein</fullName>
    </submittedName>
</protein>
<dbReference type="InParanoid" id="D5G4V2"/>
<evidence type="ECO:0000313" key="2">
    <source>
        <dbReference type="Proteomes" id="UP000006911"/>
    </source>
</evidence>
<accession>D5G4V2</accession>
<dbReference type="RefSeq" id="XP_002835388.1">
    <property type="nucleotide sequence ID" value="XM_002835342.1"/>
</dbReference>
<organism evidence="1 2">
    <name type="scientific">Tuber melanosporum (strain Mel28)</name>
    <name type="common">Perigord black truffle</name>
    <dbReference type="NCBI Taxonomy" id="656061"/>
    <lineage>
        <taxon>Eukaryota</taxon>
        <taxon>Fungi</taxon>
        <taxon>Dikarya</taxon>
        <taxon>Ascomycota</taxon>
        <taxon>Pezizomycotina</taxon>
        <taxon>Pezizomycetes</taxon>
        <taxon>Pezizales</taxon>
        <taxon>Tuberaceae</taxon>
        <taxon>Tuber</taxon>
    </lineage>
</organism>
<keyword evidence="2" id="KW-1185">Reference proteome</keyword>
<dbReference type="AlphaFoldDB" id="D5G4V2"/>
<proteinExistence type="predicted"/>
<dbReference type="Proteomes" id="UP000006911">
    <property type="component" value="Unassembled WGS sequence"/>
</dbReference>